<dbReference type="RefSeq" id="WP_133328059.1">
    <property type="nucleotide sequence ID" value="NZ_SMYL01000004.1"/>
</dbReference>
<dbReference type="Pfam" id="PF13561">
    <property type="entry name" value="adh_short_C2"/>
    <property type="match status" value="1"/>
</dbReference>
<sequence length="266" mass="28481">MTNLNQHNSAAPVVLITGAAIRIGRCIALTMAQRGWRVAIHFNQSQQPALELAEEINQRGHGAQADVFQCDLSQEDQVKQLIGKVVARFGTLQCVVNNASSFEVDTVADFGLTLLDHHMHINLAAPVLLAQGLFEVTPDGEQASVINLLDQKLFNLNPDFFSYTLSKAALQTATTTLAQALAPKVRVVGVAPGTTLASIHQDEDNFNKTHQLAALGRSSTPQDLADAVLYLASANAVTGTILAVDGGQHLVPLARDVMYLVNTPNT</sequence>
<dbReference type="InterPro" id="IPR036291">
    <property type="entry name" value="NAD(P)-bd_dom_sf"/>
</dbReference>
<evidence type="ECO:0000313" key="4">
    <source>
        <dbReference type="Proteomes" id="UP000294829"/>
    </source>
</evidence>
<name>A0A4R5W1A0_9BURK</name>
<dbReference type="PRINTS" id="PR00081">
    <property type="entry name" value="GDHRDH"/>
</dbReference>
<dbReference type="SUPFAM" id="SSF51735">
    <property type="entry name" value="NAD(P)-binding Rossmann-fold domains"/>
    <property type="match status" value="1"/>
</dbReference>
<dbReference type="PANTHER" id="PTHR43639">
    <property type="entry name" value="OXIDOREDUCTASE, SHORT-CHAIN DEHYDROGENASE/REDUCTASE FAMILY (AFU_ORTHOLOGUE AFUA_5G02870)"/>
    <property type="match status" value="1"/>
</dbReference>
<dbReference type="InterPro" id="IPR002347">
    <property type="entry name" value="SDR_fam"/>
</dbReference>
<dbReference type="Gene3D" id="3.40.50.720">
    <property type="entry name" value="NAD(P)-binding Rossmann-like Domain"/>
    <property type="match status" value="1"/>
</dbReference>
<dbReference type="OrthoDB" id="5292672at2"/>
<dbReference type="Proteomes" id="UP000294829">
    <property type="component" value="Unassembled WGS sequence"/>
</dbReference>
<reference evidence="3 4" key="1">
    <citation type="submission" date="2019-03" db="EMBL/GenBank/DDBJ databases">
        <title>Sapientia aquatica gen. nov., sp. nov., isolated from a crater lake.</title>
        <authorList>
            <person name="Felfoldi T."/>
            <person name="Szabo A."/>
            <person name="Toth E."/>
            <person name="Schumann P."/>
            <person name="Keki Z."/>
            <person name="Marialigeti K."/>
            <person name="Mathe I."/>
        </authorList>
    </citation>
    <scope>NUCLEOTIDE SEQUENCE [LARGE SCALE GENOMIC DNA]</scope>
    <source>
        <strain evidence="3 4">SA-152</strain>
    </source>
</reference>
<dbReference type="PANTHER" id="PTHR43639:SF1">
    <property type="entry name" value="SHORT-CHAIN DEHYDROGENASE_REDUCTASE FAMILY PROTEIN"/>
    <property type="match status" value="1"/>
</dbReference>
<evidence type="ECO:0000256" key="2">
    <source>
        <dbReference type="ARBA" id="ARBA00023002"/>
    </source>
</evidence>
<protein>
    <submittedName>
        <fullName evidence="3">SDR family oxidoreductase</fullName>
    </submittedName>
</protein>
<gene>
    <name evidence="3" type="ORF">E2I14_10165</name>
</gene>
<dbReference type="EMBL" id="SMYL01000004">
    <property type="protein sequence ID" value="TDK65951.1"/>
    <property type="molecule type" value="Genomic_DNA"/>
</dbReference>
<dbReference type="AlphaFoldDB" id="A0A4R5W1A0"/>
<organism evidence="3 4">
    <name type="scientific">Sapientia aquatica</name>
    <dbReference type="NCBI Taxonomy" id="1549640"/>
    <lineage>
        <taxon>Bacteria</taxon>
        <taxon>Pseudomonadati</taxon>
        <taxon>Pseudomonadota</taxon>
        <taxon>Betaproteobacteria</taxon>
        <taxon>Burkholderiales</taxon>
        <taxon>Oxalobacteraceae</taxon>
        <taxon>Sapientia</taxon>
    </lineage>
</organism>
<comment type="similarity">
    <text evidence="1">Belongs to the short-chain dehydrogenases/reductases (SDR) family.</text>
</comment>
<evidence type="ECO:0000313" key="3">
    <source>
        <dbReference type="EMBL" id="TDK65951.1"/>
    </source>
</evidence>
<proteinExistence type="inferred from homology"/>
<keyword evidence="2" id="KW-0560">Oxidoreductase</keyword>
<dbReference type="GO" id="GO:0016491">
    <property type="term" value="F:oxidoreductase activity"/>
    <property type="evidence" value="ECO:0007669"/>
    <property type="project" value="UniProtKB-KW"/>
</dbReference>
<keyword evidence="4" id="KW-1185">Reference proteome</keyword>
<comment type="caution">
    <text evidence="3">The sequence shown here is derived from an EMBL/GenBank/DDBJ whole genome shotgun (WGS) entry which is preliminary data.</text>
</comment>
<accession>A0A4R5W1A0</accession>
<dbReference type="NCBIfam" id="NF006597">
    <property type="entry name" value="PRK09134.1"/>
    <property type="match status" value="1"/>
</dbReference>
<evidence type="ECO:0000256" key="1">
    <source>
        <dbReference type="ARBA" id="ARBA00006484"/>
    </source>
</evidence>